<dbReference type="PROSITE" id="PS50030">
    <property type="entry name" value="UBA"/>
    <property type="match status" value="2"/>
</dbReference>
<dbReference type="PANTHER" id="PTHR10903">
    <property type="entry name" value="GTPASE, IMAP FAMILY MEMBER-RELATED"/>
    <property type="match status" value="1"/>
</dbReference>
<dbReference type="InterPro" id="IPR009060">
    <property type="entry name" value="UBA-like_sf"/>
</dbReference>
<dbReference type="SUPFAM" id="SSF54001">
    <property type="entry name" value="Cysteine proteinases"/>
    <property type="match status" value="1"/>
</dbReference>
<gene>
    <name evidence="24" type="ORF">BaRGS_00021097</name>
</gene>
<evidence type="ECO:0000256" key="12">
    <source>
        <dbReference type="ARBA" id="ARBA00022801"/>
    </source>
</evidence>
<dbReference type="SMART" id="SM00165">
    <property type="entry name" value="UBA"/>
    <property type="match status" value="2"/>
</dbReference>
<organism evidence="24 25">
    <name type="scientific">Batillaria attramentaria</name>
    <dbReference type="NCBI Taxonomy" id="370345"/>
    <lineage>
        <taxon>Eukaryota</taxon>
        <taxon>Metazoa</taxon>
        <taxon>Spiralia</taxon>
        <taxon>Lophotrochozoa</taxon>
        <taxon>Mollusca</taxon>
        <taxon>Gastropoda</taxon>
        <taxon>Caenogastropoda</taxon>
        <taxon>Sorbeoconcha</taxon>
        <taxon>Cerithioidea</taxon>
        <taxon>Batillariidae</taxon>
        <taxon>Batillaria</taxon>
    </lineage>
</organism>
<evidence type="ECO:0000256" key="10">
    <source>
        <dbReference type="ARBA" id="ARBA00022771"/>
    </source>
</evidence>
<keyword evidence="10 19" id="KW-0863">Zinc-finger</keyword>
<evidence type="ECO:0000256" key="11">
    <source>
        <dbReference type="ARBA" id="ARBA00022786"/>
    </source>
</evidence>
<protein>
    <recommendedName>
        <fullName evidence="5">Ubiquitin carboxyl-terminal hydrolase 14</fullName>
        <ecNumber evidence="4">3.4.19.12</ecNumber>
    </recommendedName>
    <alternativeName>
        <fullName evidence="16">Deubiquitinating enzyme 14</fullName>
    </alternativeName>
    <alternativeName>
        <fullName evidence="17">Ubiquitin thioesterase 14</fullName>
    </alternativeName>
    <alternativeName>
        <fullName evidence="18">Ubiquitin-specific-processing protease 14</fullName>
    </alternativeName>
</protein>
<evidence type="ECO:0000259" key="21">
    <source>
        <dbReference type="PROSITE" id="PS50235"/>
    </source>
</evidence>
<dbReference type="InterPro" id="IPR001607">
    <property type="entry name" value="Znf_UBP"/>
</dbReference>
<dbReference type="PROSITE" id="PS50235">
    <property type="entry name" value="USP_3"/>
    <property type="match status" value="1"/>
</dbReference>
<evidence type="ECO:0000256" key="18">
    <source>
        <dbReference type="ARBA" id="ARBA00032096"/>
    </source>
</evidence>
<evidence type="ECO:0000256" key="19">
    <source>
        <dbReference type="PROSITE-ProRule" id="PRU00502"/>
    </source>
</evidence>
<keyword evidence="11" id="KW-0833">Ubl conjugation pathway</keyword>
<evidence type="ECO:0000313" key="24">
    <source>
        <dbReference type="EMBL" id="KAK7487678.1"/>
    </source>
</evidence>
<keyword evidence="15" id="KW-0342">GTP-binding</keyword>
<dbReference type="InterPro" id="IPR028889">
    <property type="entry name" value="USP"/>
</dbReference>
<dbReference type="GO" id="GO:0005525">
    <property type="term" value="F:GTP binding"/>
    <property type="evidence" value="ECO:0007669"/>
    <property type="project" value="UniProtKB-KW"/>
</dbReference>
<name>A0ABD0KKW7_9CAEN</name>
<evidence type="ECO:0000256" key="3">
    <source>
        <dbReference type="ARBA" id="ARBA00009085"/>
    </source>
</evidence>
<dbReference type="Pfam" id="PF00627">
    <property type="entry name" value="UBA"/>
    <property type="match status" value="1"/>
</dbReference>
<dbReference type="EMBL" id="JACVVK020000161">
    <property type="protein sequence ID" value="KAK7487678.1"/>
    <property type="molecule type" value="Genomic_DNA"/>
</dbReference>
<dbReference type="EC" id="3.4.19.12" evidence="4"/>
<comment type="catalytic activity">
    <reaction evidence="1">
        <text>Thiol-dependent hydrolysis of ester, thioester, amide, peptide and isopeptide bonds formed by the C-terminal Gly of ubiquitin (a 76-residue protein attached to proteins as an intracellular targeting signal).</text>
        <dbReference type="EC" id="3.4.19.12"/>
    </reaction>
</comment>
<dbReference type="CDD" id="cd14294">
    <property type="entry name" value="UBA1_UBP5_like"/>
    <property type="match status" value="1"/>
</dbReference>
<evidence type="ECO:0000259" key="23">
    <source>
        <dbReference type="PROSITE" id="PS51720"/>
    </source>
</evidence>
<evidence type="ECO:0000256" key="14">
    <source>
        <dbReference type="ARBA" id="ARBA00022833"/>
    </source>
</evidence>
<dbReference type="GO" id="GO:0004843">
    <property type="term" value="F:cysteine-type deubiquitinase activity"/>
    <property type="evidence" value="ECO:0007669"/>
    <property type="project" value="UniProtKB-EC"/>
</dbReference>
<dbReference type="InterPro" id="IPR018200">
    <property type="entry name" value="USP_CS"/>
</dbReference>
<evidence type="ECO:0000256" key="17">
    <source>
        <dbReference type="ARBA" id="ARBA00029889"/>
    </source>
</evidence>
<evidence type="ECO:0000256" key="9">
    <source>
        <dbReference type="ARBA" id="ARBA00022741"/>
    </source>
</evidence>
<evidence type="ECO:0000256" key="13">
    <source>
        <dbReference type="ARBA" id="ARBA00022807"/>
    </source>
</evidence>
<dbReference type="GO" id="GO:0008270">
    <property type="term" value="F:zinc ion binding"/>
    <property type="evidence" value="ECO:0007669"/>
    <property type="project" value="UniProtKB-KW"/>
</dbReference>
<keyword evidence="8" id="KW-0677">Repeat</keyword>
<proteinExistence type="inferred from homology"/>
<dbReference type="FunFam" id="1.10.8.10:FF:000086">
    <property type="entry name" value="Ubiquitin carboxyl-terminal hydrolase"/>
    <property type="match status" value="1"/>
</dbReference>
<dbReference type="Pfam" id="PF00443">
    <property type="entry name" value="UCH"/>
    <property type="match status" value="1"/>
</dbReference>
<comment type="similarity">
    <text evidence="3">Belongs to the peptidase C19 family.</text>
</comment>
<feature type="domain" description="UBA" evidence="20">
    <location>
        <begin position="1270"/>
        <end position="1310"/>
    </location>
</feature>
<dbReference type="Gene3D" id="3.30.40.10">
    <property type="entry name" value="Zinc/RING finger domain, C3HC4 (zinc finger)"/>
    <property type="match status" value="1"/>
</dbReference>
<evidence type="ECO:0000256" key="5">
    <source>
        <dbReference type="ARBA" id="ARBA00014611"/>
    </source>
</evidence>
<evidence type="ECO:0000259" key="20">
    <source>
        <dbReference type="PROSITE" id="PS50030"/>
    </source>
</evidence>
<dbReference type="InterPro" id="IPR001394">
    <property type="entry name" value="Peptidase_C19_UCH"/>
</dbReference>
<keyword evidence="12" id="KW-0378">Hydrolase</keyword>
<sequence length="1395" mass="156009">MQHEEPLVKKSRDTEPTYLSLLIIGKTGNGKSTAGNILLGKDGDFPVGRGMASTTEHAAVREADVPGYRLRVVDTPDISNMTIGKTEVNISREIYQWKQLACPGPDAVLLTVRCDIRYTPEELEIYRQIRDHWGDDSLHKHLVVLFTVGDCLDQSIEEEVKSACDELKEILKDAHHRRVVFNAKTTKEEKWKQSQQLLSIVEEMRPPCRLMIIGQTGNGKSTLANMLLGKPLFAVEQGMASATQEATVRSAQHKAWHLKVVDTPDINNFKLSEEKKQEEVDKWRHLMHPAPHAIILAVRCDVPYTKDDLNIHRDLISRLWQDDSLSRQMVVAFTFGDHLEFDIEKKLQNPYPELEMVVIEAGGRYVVFNSKVTEEEKKRQADQLLKIVEKLGNQGDDSHEVRLLIIGKTGSGKSTLGNILLGRELFAVKSDSALSQHTKHSSLGRELLAVKSDVALSQCTTDSELRAVRLQQAYEMKILDTPDINNLQFCHGVVTEDSQEILKWKEALGPGPQAILLAVSCDHQFTQEENILYCRIKKALGQEDFMKQLIVAFTFGDCLDHDITKMLKMAAGTELETVLKDADGRYFVFNSRASEREKRLQESETGLYVCMNSFLGLGKRFVEPYSAKTGNAVFLHIRRFRKEVPPEPTAPENKPTKMAIGVEGGFQVDDKKFVFEEQTAVVVLPQWHEISLPNPDLPEQSLLLASMAALYQTTSASLKNIGFAQVQLSVTMILSAEDAAKQEEAMAMAGTWEGEKLQVSKHAETLVQLDNGKRIPPSGWKCERCDLTTNLWLNLTDGAILCGRRFFDGSGGNNHAVDYYKEKGYPLAVKLGTITPNGADVFSYDEDDMVEDPKLTEHLRHFGINVAALEKTDKTMVELEIDLNQRIGEWDVIQEAGSQLTPLYGPGYTGMRNLGNSCYMNSVMQVLFTIPDFQRRYVAKMQDIFSNCSTDPTSDFTVQMAKLGHGLLSGDYSKPPPESAGDFIPPPTGIRPQIFKSLIGRGHPEFSTKRQQDAQEFLLHLISVVERTSRSSENPADSLRYQVEERVQCARSGKVKYSTREDFILPLPIPLDAAINKAEVAAFEAKKQDLESKGQKIDPKELVRPKIPLLECINTFASVEVVDDFYSTAVQGKTQAHKTTRLATFPDYLVIQLKKFTIGEDWTPKKLDVSVDVPDELDLSQLRGKGKQPGEEELPAECPQEPDVKIDGAIVGQLVEMGFAPEGCKKAVFHTKSSGIEPAMNWVMEHMGDADFADPFVQPGRGAAKPSEFVPNEEAVAMIASMGFSPAQAIKALKATDNNVERAADWIFSHADELDQPDTVPMETQEGSSPQKFRDGSGHYKLVAFISHMGTSTSVGHYVCHILRDNRWVIYNDEKVAQSEHPPRDLAYLYLFQRA</sequence>
<keyword evidence="9" id="KW-0547">Nucleotide-binding</keyword>
<keyword evidence="7" id="KW-0479">Metal-binding</keyword>
<dbReference type="FunFam" id="3.30.40.10:FF:000026">
    <property type="entry name" value="Ubiquitin carboxyl-terminal hydrolase"/>
    <property type="match status" value="1"/>
</dbReference>
<evidence type="ECO:0000256" key="8">
    <source>
        <dbReference type="ARBA" id="ARBA00022737"/>
    </source>
</evidence>
<dbReference type="PROSITE" id="PS00972">
    <property type="entry name" value="USP_1"/>
    <property type="match status" value="1"/>
</dbReference>
<dbReference type="InterPro" id="IPR013083">
    <property type="entry name" value="Znf_RING/FYVE/PHD"/>
</dbReference>
<dbReference type="PROSITE" id="PS50271">
    <property type="entry name" value="ZF_UBP"/>
    <property type="match status" value="1"/>
</dbReference>
<dbReference type="Pfam" id="PF02148">
    <property type="entry name" value="zf-UBP"/>
    <property type="match status" value="1"/>
</dbReference>
<keyword evidence="14" id="KW-0862">Zinc</keyword>
<dbReference type="Gene3D" id="1.10.8.10">
    <property type="entry name" value="DNA helicase RuvA subunit, C-terminal domain"/>
    <property type="match status" value="2"/>
</dbReference>
<dbReference type="Proteomes" id="UP001519460">
    <property type="component" value="Unassembled WGS sequence"/>
</dbReference>
<dbReference type="Pfam" id="PF04548">
    <property type="entry name" value="AIG1"/>
    <property type="match status" value="3"/>
</dbReference>
<dbReference type="InterPro" id="IPR006703">
    <property type="entry name" value="G_AIG1"/>
</dbReference>
<keyword evidence="13" id="KW-0788">Thiol protease</keyword>
<evidence type="ECO:0000256" key="16">
    <source>
        <dbReference type="ARBA" id="ARBA00029877"/>
    </source>
</evidence>
<dbReference type="GO" id="GO:0006508">
    <property type="term" value="P:proteolysis"/>
    <property type="evidence" value="ECO:0007669"/>
    <property type="project" value="UniProtKB-KW"/>
</dbReference>
<comment type="similarity">
    <text evidence="2">Belongs to the TRAFAC class TrmE-Era-EngA-EngB-Septin-like GTPase superfamily. AIG1/Toc34/Toc159-like paraseptin GTPase family. IAN subfamily.</text>
</comment>
<feature type="domain" description="USP" evidence="21">
    <location>
        <begin position="909"/>
        <end position="1395"/>
    </location>
</feature>
<dbReference type="CDD" id="cd02658">
    <property type="entry name" value="Peptidase_C19B"/>
    <property type="match status" value="1"/>
</dbReference>
<dbReference type="SMART" id="SM00290">
    <property type="entry name" value="ZnF_UBP"/>
    <property type="match status" value="1"/>
</dbReference>
<dbReference type="InterPro" id="IPR015940">
    <property type="entry name" value="UBA"/>
</dbReference>
<dbReference type="InterPro" id="IPR027417">
    <property type="entry name" value="P-loop_NTPase"/>
</dbReference>
<dbReference type="InterPro" id="IPR038765">
    <property type="entry name" value="Papain-like_cys_pep_sf"/>
</dbReference>
<feature type="domain" description="UBP-type" evidence="22">
    <location>
        <begin position="758"/>
        <end position="866"/>
    </location>
</feature>
<evidence type="ECO:0000256" key="1">
    <source>
        <dbReference type="ARBA" id="ARBA00000707"/>
    </source>
</evidence>
<evidence type="ECO:0000256" key="7">
    <source>
        <dbReference type="ARBA" id="ARBA00022723"/>
    </source>
</evidence>
<dbReference type="SUPFAM" id="SSF46934">
    <property type="entry name" value="UBA-like"/>
    <property type="match status" value="1"/>
</dbReference>
<dbReference type="InterPro" id="IPR045058">
    <property type="entry name" value="GIMA/IAN/Toc"/>
</dbReference>
<dbReference type="Gene3D" id="3.40.50.300">
    <property type="entry name" value="P-loop containing nucleotide triphosphate hydrolases"/>
    <property type="match status" value="3"/>
</dbReference>
<accession>A0ABD0KKW7</accession>
<dbReference type="PANTHER" id="PTHR10903:SF184">
    <property type="entry name" value="GTP-BINDING PROTEIN A"/>
    <property type="match status" value="1"/>
</dbReference>
<dbReference type="SUPFAM" id="SSF57850">
    <property type="entry name" value="RING/U-box"/>
    <property type="match status" value="1"/>
</dbReference>
<keyword evidence="6" id="KW-0645">Protease</keyword>
<reference evidence="24 25" key="1">
    <citation type="journal article" date="2023" name="Sci. Data">
        <title>Genome assembly of the Korean intertidal mud-creeper Batillaria attramentaria.</title>
        <authorList>
            <person name="Patra A.K."/>
            <person name="Ho P.T."/>
            <person name="Jun S."/>
            <person name="Lee S.J."/>
            <person name="Kim Y."/>
            <person name="Won Y.J."/>
        </authorList>
    </citation>
    <scope>NUCLEOTIDE SEQUENCE [LARGE SCALE GENOMIC DNA]</scope>
    <source>
        <strain evidence="24">Wonlab-2016</strain>
    </source>
</reference>
<evidence type="ECO:0000256" key="15">
    <source>
        <dbReference type="ARBA" id="ARBA00023134"/>
    </source>
</evidence>
<comment type="caution">
    <text evidence="24">The sequence shown here is derived from an EMBL/GenBank/DDBJ whole genome shotgun (WGS) entry which is preliminary data.</text>
</comment>
<dbReference type="PROSITE" id="PS00973">
    <property type="entry name" value="USP_2"/>
    <property type="match status" value="1"/>
</dbReference>
<feature type="domain" description="AIG1-type G" evidence="23">
    <location>
        <begin position="16"/>
        <end position="231"/>
    </location>
</feature>
<dbReference type="PROSITE" id="PS51720">
    <property type="entry name" value="G_AIG1"/>
    <property type="match status" value="2"/>
</dbReference>
<evidence type="ECO:0000256" key="6">
    <source>
        <dbReference type="ARBA" id="ARBA00022670"/>
    </source>
</evidence>
<feature type="domain" description="AIG1-type G" evidence="23">
    <location>
        <begin position="398"/>
        <end position="645"/>
    </location>
</feature>
<evidence type="ECO:0000259" key="22">
    <source>
        <dbReference type="PROSITE" id="PS50271"/>
    </source>
</evidence>
<dbReference type="Gene3D" id="3.90.70.10">
    <property type="entry name" value="Cysteine proteinases"/>
    <property type="match status" value="1"/>
</dbReference>
<evidence type="ECO:0000256" key="4">
    <source>
        <dbReference type="ARBA" id="ARBA00012759"/>
    </source>
</evidence>
<dbReference type="CDD" id="cd14386">
    <property type="entry name" value="UBA2_UBP5"/>
    <property type="match status" value="1"/>
</dbReference>
<evidence type="ECO:0000256" key="2">
    <source>
        <dbReference type="ARBA" id="ARBA00008535"/>
    </source>
</evidence>
<feature type="domain" description="UBA" evidence="20">
    <location>
        <begin position="1205"/>
        <end position="1246"/>
    </location>
</feature>
<evidence type="ECO:0000313" key="25">
    <source>
        <dbReference type="Proteomes" id="UP001519460"/>
    </source>
</evidence>
<keyword evidence="25" id="KW-1185">Reference proteome</keyword>
<dbReference type="SUPFAM" id="SSF52540">
    <property type="entry name" value="P-loop containing nucleoside triphosphate hydrolases"/>
    <property type="match status" value="3"/>
</dbReference>